<feature type="domain" description="DUF2147" evidence="2">
    <location>
        <begin position="26"/>
        <end position="140"/>
    </location>
</feature>
<dbReference type="RefSeq" id="WP_115219076.1">
    <property type="nucleotide sequence ID" value="NZ_UHIA01000004.1"/>
</dbReference>
<proteinExistence type="predicted"/>
<sequence length="142" mass="15887">MISLKKLWLISLLSLSGFAFAANPVGYWQLKDKTGQPIMIIRVFQDRQGLSAKLIEYIPNRNARCSKCEGKNADKPIHGMVLITDLQAEKDNQWSGGKILNPLTGKVSKVQMTINAAGTELKINSYGFLSWFGSADVWTRRK</sequence>
<organism evidence="3 4">
    <name type="scientific">Suttonella indologenes</name>
    <dbReference type="NCBI Taxonomy" id="13276"/>
    <lineage>
        <taxon>Bacteria</taxon>
        <taxon>Pseudomonadati</taxon>
        <taxon>Pseudomonadota</taxon>
        <taxon>Gammaproteobacteria</taxon>
        <taxon>Cardiobacteriales</taxon>
        <taxon>Cardiobacteriaceae</taxon>
        <taxon>Suttonella</taxon>
    </lineage>
</organism>
<dbReference type="Pfam" id="PF09917">
    <property type="entry name" value="DUF2147"/>
    <property type="match status" value="1"/>
</dbReference>
<protein>
    <submittedName>
        <fullName evidence="3">Uncharacterized protein conserved in bacteria</fullName>
    </submittedName>
</protein>
<keyword evidence="1" id="KW-0732">Signal</keyword>
<dbReference type="AlphaFoldDB" id="A0A380N2T0"/>
<feature type="chain" id="PRO_5016888444" evidence="1">
    <location>
        <begin position="22"/>
        <end position="142"/>
    </location>
</feature>
<name>A0A380N2T0_9GAMM</name>
<gene>
    <name evidence="3" type="ORF">NCTC10717_01962</name>
</gene>
<dbReference type="EMBL" id="UHIA01000004">
    <property type="protein sequence ID" value="SUO98221.1"/>
    <property type="molecule type" value="Genomic_DNA"/>
</dbReference>
<evidence type="ECO:0000313" key="4">
    <source>
        <dbReference type="Proteomes" id="UP000254575"/>
    </source>
</evidence>
<dbReference type="Gene3D" id="2.40.128.520">
    <property type="match status" value="1"/>
</dbReference>
<dbReference type="PANTHER" id="PTHR36919">
    <property type="entry name" value="BLR1215 PROTEIN"/>
    <property type="match status" value="1"/>
</dbReference>
<evidence type="ECO:0000313" key="3">
    <source>
        <dbReference type="EMBL" id="SUO98221.1"/>
    </source>
</evidence>
<accession>A0A380N2T0</accession>
<dbReference type="Proteomes" id="UP000254575">
    <property type="component" value="Unassembled WGS sequence"/>
</dbReference>
<evidence type="ECO:0000256" key="1">
    <source>
        <dbReference type="SAM" id="SignalP"/>
    </source>
</evidence>
<reference evidence="3 4" key="1">
    <citation type="submission" date="2018-06" db="EMBL/GenBank/DDBJ databases">
        <authorList>
            <consortium name="Pathogen Informatics"/>
            <person name="Doyle S."/>
        </authorList>
    </citation>
    <scope>NUCLEOTIDE SEQUENCE [LARGE SCALE GENOMIC DNA]</scope>
    <source>
        <strain evidence="3 4">NCTC10717</strain>
    </source>
</reference>
<dbReference type="InterPro" id="IPR019223">
    <property type="entry name" value="DUF2147"/>
</dbReference>
<evidence type="ECO:0000259" key="2">
    <source>
        <dbReference type="Pfam" id="PF09917"/>
    </source>
</evidence>
<dbReference type="PANTHER" id="PTHR36919:SF3">
    <property type="entry name" value="BLL5882 PROTEIN"/>
    <property type="match status" value="1"/>
</dbReference>
<feature type="signal peptide" evidence="1">
    <location>
        <begin position="1"/>
        <end position="21"/>
    </location>
</feature>
<dbReference type="OrthoDB" id="9814399at2"/>
<keyword evidence="4" id="KW-1185">Reference proteome</keyword>